<dbReference type="InterPro" id="IPR003644">
    <property type="entry name" value="Calx_beta"/>
</dbReference>
<keyword evidence="4" id="KW-0813">Transport</keyword>
<protein>
    <recommendedName>
        <fullName evidence="7">Calx-beta domain-containing protein</fullName>
    </recommendedName>
</protein>
<gene>
    <name evidence="8" type="ORF">LF41_2983</name>
</gene>
<dbReference type="Gene3D" id="2.60.40.2030">
    <property type="match status" value="1"/>
</dbReference>
<dbReference type="PANTHER" id="PTHR11878:SF65">
    <property type="entry name" value="NA_CA-EXCHANGE PROTEIN, ISOFORM G"/>
    <property type="match status" value="1"/>
</dbReference>
<evidence type="ECO:0000259" key="7">
    <source>
        <dbReference type="SMART" id="SM00237"/>
    </source>
</evidence>
<keyword evidence="4" id="KW-0406">Ion transport</keyword>
<organism evidence="8 9">
    <name type="scientific">Lysobacter dokdonensis DS-58</name>
    <dbReference type="NCBI Taxonomy" id="1300345"/>
    <lineage>
        <taxon>Bacteria</taxon>
        <taxon>Pseudomonadati</taxon>
        <taxon>Pseudomonadota</taxon>
        <taxon>Gammaproteobacteria</taxon>
        <taxon>Lysobacterales</taxon>
        <taxon>Lysobacteraceae</taxon>
        <taxon>Noviluteimonas</taxon>
    </lineage>
</organism>
<evidence type="ECO:0000256" key="4">
    <source>
        <dbReference type="ARBA" id="ARBA00023065"/>
    </source>
</evidence>
<dbReference type="Pfam" id="PF03160">
    <property type="entry name" value="Calx-beta"/>
    <property type="match status" value="1"/>
</dbReference>
<dbReference type="Proteomes" id="UP000030518">
    <property type="component" value="Unassembled WGS sequence"/>
</dbReference>
<name>A0A0A2WHP3_9GAMM</name>
<feature type="chain" id="PRO_5001996521" description="Calx-beta domain-containing protein" evidence="6">
    <location>
        <begin position="24"/>
        <end position="506"/>
    </location>
</feature>
<evidence type="ECO:0000313" key="9">
    <source>
        <dbReference type="Proteomes" id="UP000030518"/>
    </source>
</evidence>
<dbReference type="eggNOG" id="COG2730">
    <property type="taxonomic scope" value="Bacteria"/>
</dbReference>
<feature type="signal peptide" evidence="6">
    <location>
        <begin position="1"/>
        <end position="23"/>
    </location>
</feature>
<keyword evidence="9" id="KW-1185">Reference proteome</keyword>
<dbReference type="EMBL" id="JRKJ01000008">
    <property type="protein sequence ID" value="KGQ19333.1"/>
    <property type="molecule type" value="Genomic_DNA"/>
</dbReference>
<evidence type="ECO:0000256" key="5">
    <source>
        <dbReference type="SAM" id="MobiDB-lite"/>
    </source>
</evidence>
<evidence type="ECO:0000256" key="3">
    <source>
        <dbReference type="ARBA" id="ARBA00022837"/>
    </source>
</evidence>
<evidence type="ECO:0000256" key="2">
    <source>
        <dbReference type="ARBA" id="ARBA00022737"/>
    </source>
</evidence>
<feature type="domain" description="Calx-beta" evidence="7">
    <location>
        <begin position="348"/>
        <end position="440"/>
    </location>
</feature>
<evidence type="ECO:0000313" key="8">
    <source>
        <dbReference type="EMBL" id="KGQ19333.1"/>
    </source>
</evidence>
<keyword evidence="3" id="KW-0106">Calcium</keyword>
<feature type="region of interest" description="Disordered" evidence="5">
    <location>
        <begin position="458"/>
        <end position="506"/>
    </location>
</feature>
<feature type="compositionally biased region" description="Basic and acidic residues" evidence="5">
    <location>
        <begin position="489"/>
        <end position="506"/>
    </location>
</feature>
<dbReference type="GO" id="GO:0007154">
    <property type="term" value="P:cell communication"/>
    <property type="evidence" value="ECO:0007669"/>
    <property type="project" value="InterPro"/>
</dbReference>
<dbReference type="STRING" id="1300345.LF41_2983"/>
<evidence type="ECO:0000256" key="1">
    <source>
        <dbReference type="ARBA" id="ARBA00022729"/>
    </source>
</evidence>
<dbReference type="SUPFAM" id="SSF141072">
    <property type="entry name" value="CalX-like"/>
    <property type="match status" value="1"/>
</dbReference>
<evidence type="ECO:0000256" key="6">
    <source>
        <dbReference type="SAM" id="SignalP"/>
    </source>
</evidence>
<sequence length="506" mass="53715">MRLRALASSTLPLALCMAGAAHAQSCPAVNAPLQGAPIAAPLPVFPADNWWNTDISGAPVDANSANFINFIGAARRLHPDFGGEADLGSQEVYGFPYIVVNGAQAKLPVTFDYWDESDGVNMSNGQGVPFYPIPSQVTSQQHWMEGGAPGSIDQRDDNDRHILIVDCTNRTLYELYNAWYSNSQQRWYAGSGAFFDLQSNARRPESWTSADAAGLAIFPGLVRYDEAANPNVAEIGHAFRVTVRTSNGHVYPASHTAGGTSGALPMGARLRLKKNVNGTDPATRTTDPVARKIFRAMQTYGLIVADNGSDMYISGTFDVRWNNGALNPAFNGLQASDFEVVQLGWKPVAGPSLSIDDASVSEGDAGTKVLRFTVRLSAAATSNVTVSFATSNGTALAGSDYVAANGSLTFAPGQTTRTFDVAINGDLAREANETFQVALSNPNGATLADATALGTILTDDGPRTGGPGQKTPVPPTPKTAPNAPSKPIRMGEHRYTRYPERTTRGE</sequence>
<dbReference type="InterPro" id="IPR038081">
    <property type="entry name" value="CalX-like_sf"/>
</dbReference>
<dbReference type="RefSeq" id="WP_152599941.1">
    <property type="nucleotide sequence ID" value="NZ_JRKJ01000008.1"/>
</dbReference>
<dbReference type="PATRIC" id="fig|1300345.3.peg.1527"/>
<dbReference type="GO" id="GO:0016020">
    <property type="term" value="C:membrane"/>
    <property type="evidence" value="ECO:0007669"/>
    <property type="project" value="InterPro"/>
</dbReference>
<comment type="caution">
    <text evidence="8">The sequence shown here is derived from an EMBL/GenBank/DDBJ whole genome shotgun (WGS) entry which is preliminary data.</text>
</comment>
<keyword evidence="2" id="KW-0677">Repeat</keyword>
<dbReference type="PANTHER" id="PTHR11878">
    <property type="entry name" value="SODIUM/CALCIUM EXCHANGER"/>
    <property type="match status" value="1"/>
</dbReference>
<proteinExistence type="predicted"/>
<dbReference type="OrthoDB" id="8771597at2"/>
<accession>A0A0A2WHP3</accession>
<dbReference type="AlphaFoldDB" id="A0A0A2WHP3"/>
<dbReference type="GO" id="GO:0030001">
    <property type="term" value="P:metal ion transport"/>
    <property type="evidence" value="ECO:0007669"/>
    <property type="project" value="TreeGrafter"/>
</dbReference>
<reference evidence="8 9" key="1">
    <citation type="submission" date="2014-09" db="EMBL/GenBank/DDBJ databases">
        <title>Genome sequences of Lysobacter dokdonensis DS-58.</title>
        <authorList>
            <person name="Kim J.F."/>
            <person name="Kwak M.-J."/>
        </authorList>
    </citation>
    <scope>NUCLEOTIDE SEQUENCE [LARGE SCALE GENOMIC DNA]</scope>
    <source>
        <strain evidence="8 9">DS-58</strain>
    </source>
</reference>
<dbReference type="SMART" id="SM00237">
    <property type="entry name" value="Calx_beta"/>
    <property type="match status" value="1"/>
</dbReference>
<dbReference type="InterPro" id="IPR051171">
    <property type="entry name" value="CaCA"/>
</dbReference>
<keyword evidence="1 6" id="KW-0732">Signal</keyword>